<dbReference type="Pfam" id="PF20182">
    <property type="entry name" value="DUF6545"/>
    <property type="match status" value="1"/>
</dbReference>
<evidence type="ECO:0000313" key="3">
    <source>
        <dbReference type="EMBL" id="MCE7008182.1"/>
    </source>
</evidence>
<dbReference type="InterPro" id="IPR046675">
    <property type="entry name" value="DUF6545"/>
</dbReference>
<dbReference type="InterPro" id="IPR050039">
    <property type="entry name" value="MAB_1171c-like"/>
</dbReference>
<protein>
    <recommendedName>
        <fullName evidence="2">DUF6545 domain-containing protein</fullName>
    </recommendedName>
</protein>
<sequence>MNQPLLVTIVVVGWAALSLRLYFLYRGRTGPATVWICGSVAAIALAITLQISFVRAAVDSVTTLNTAGTISNCATLVAAVGAQCAFLHMVKPRDAAAAAGRSRLRWTAGAVVLILALFTTTPSNYVEKLANMEKAVQTPVVSAAAYVFVASLAVLAVGIMITAWSYRLIADRFSLRYGLLSFVLGALCSFAYAVLRFAGMLTYQLDVEVAWLRGNLLGQLFGFTIVLVLIGILLPAVGARLGLDHLARWWRINRWYRDLYPLWKVLHDEFPGLALDVPAGRNADFRRPEHALYRRIIEIWDGRLQLRPHLDPSAVPGDSAAEATLIADAVRRRRNGVAPSDGHAAPDNRPDDQDAELDWLIAVSRALPR</sequence>
<reference evidence="3 4" key="1">
    <citation type="submission" date="2021-12" db="EMBL/GenBank/DDBJ databases">
        <title>Genome sequence of Kibdelosporangium philippinense ATCC 49844.</title>
        <authorList>
            <person name="Fedorov E.A."/>
            <person name="Omeragic M."/>
            <person name="Shalygina K.F."/>
            <person name="Maclea K.S."/>
        </authorList>
    </citation>
    <scope>NUCLEOTIDE SEQUENCE [LARGE SCALE GENOMIC DNA]</scope>
    <source>
        <strain evidence="3 4">ATCC 49844</strain>
    </source>
</reference>
<evidence type="ECO:0000313" key="4">
    <source>
        <dbReference type="Proteomes" id="UP001521150"/>
    </source>
</evidence>
<dbReference type="RefSeq" id="WP_233729710.1">
    <property type="nucleotide sequence ID" value="NZ_JAJVCN010000003.1"/>
</dbReference>
<dbReference type="Proteomes" id="UP001521150">
    <property type="component" value="Unassembled WGS sequence"/>
</dbReference>
<accession>A0ABS8ZL20</accession>
<comment type="caution">
    <text evidence="3">The sequence shown here is derived from an EMBL/GenBank/DDBJ whole genome shotgun (WGS) entry which is preliminary data.</text>
</comment>
<feature type="transmembrane region" description="Helical" evidence="1">
    <location>
        <begin position="177"/>
        <end position="199"/>
    </location>
</feature>
<feature type="transmembrane region" description="Helical" evidence="1">
    <location>
        <begin position="140"/>
        <end position="165"/>
    </location>
</feature>
<proteinExistence type="predicted"/>
<feature type="transmembrane region" description="Helical" evidence="1">
    <location>
        <begin position="69"/>
        <end position="90"/>
    </location>
</feature>
<organism evidence="3 4">
    <name type="scientific">Kibdelosporangium philippinense</name>
    <dbReference type="NCBI Taxonomy" id="211113"/>
    <lineage>
        <taxon>Bacteria</taxon>
        <taxon>Bacillati</taxon>
        <taxon>Actinomycetota</taxon>
        <taxon>Actinomycetes</taxon>
        <taxon>Pseudonocardiales</taxon>
        <taxon>Pseudonocardiaceae</taxon>
        <taxon>Kibdelosporangium</taxon>
    </lineage>
</organism>
<evidence type="ECO:0000259" key="2">
    <source>
        <dbReference type="Pfam" id="PF20182"/>
    </source>
</evidence>
<keyword evidence="1" id="KW-1133">Transmembrane helix</keyword>
<feature type="transmembrane region" description="Helical" evidence="1">
    <location>
        <begin position="32"/>
        <end position="57"/>
    </location>
</feature>
<feature type="transmembrane region" description="Helical" evidence="1">
    <location>
        <begin position="219"/>
        <end position="243"/>
    </location>
</feature>
<keyword evidence="1" id="KW-0472">Membrane</keyword>
<keyword evidence="1" id="KW-0812">Transmembrane</keyword>
<feature type="transmembrane region" description="Helical" evidence="1">
    <location>
        <begin position="6"/>
        <end position="25"/>
    </location>
</feature>
<name>A0ABS8ZL20_9PSEU</name>
<gene>
    <name evidence="3" type="ORF">LWC34_35995</name>
</gene>
<feature type="domain" description="DUF6545" evidence="2">
    <location>
        <begin position="248"/>
        <end position="367"/>
    </location>
</feature>
<dbReference type="EMBL" id="JAJVCN010000003">
    <property type="protein sequence ID" value="MCE7008182.1"/>
    <property type="molecule type" value="Genomic_DNA"/>
</dbReference>
<feature type="transmembrane region" description="Helical" evidence="1">
    <location>
        <begin position="102"/>
        <end position="120"/>
    </location>
</feature>
<dbReference type="NCBIfam" id="NF042915">
    <property type="entry name" value="MAB_1171c_fam"/>
    <property type="match status" value="1"/>
</dbReference>
<keyword evidence="4" id="KW-1185">Reference proteome</keyword>
<evidence type="ECO:0000256" key="1">
    <source>
        <dbReference type="SAM" id="Phobius"/>
    </source>
</evidence>